<dbReference type="PIRSF" id="PIRSF000401">
    <property type="entry name" value="RPL11_MTase"/>
    <property type="match status" value="1"/>
</dbReference>
<dbReference type="PANTHER" id="PTHR43648">
    <property type="entry name" value="ELECTRON TRANSFER FLAVOPROTEIN BETA SUBUNIT LYSINE METHYLTRANSFERASE"/>
    <property type="match status" value="1"/>
</dbReference>
<comment type="subcellular location">
    <subcellularLocation>
        <location evidence="6">Cytoplasm</location>
    </subcellularLocation>
</comment>
<dbReference type="GO" id="GO:0005840">
    <property type="term" value="C:ribosome"/>
    <property type="evidence" value="ECO:0007669"/>
    <property type="project" value="UniProtKB-KW"/>
</dbReference>
<dbReference type="RefSeq" id="WP_346052016.1">
    <property type="nucleotide sequence ID" value="NZ_JAYGII010000019.1"/>
</dbReference>
<sequence>MNWLKLIVGTAELPAEQVEEILEELGAQAVMLEDAGDEPLLEPGVGETPLWQQTLVSGLFPAERGGQTLGEALLAAWPGNEQPNWEVEVLEDRDWSLVWSQHARPQRIRDDFWISPGEQESDIPDTATVVRIPPGLAFGTGTHPTTAMCLAWLADTVGDGDRVMDYGSGSGILAVSAARLGATEIIAVDNDPQALQATLENARANGVADRLSVHDPESCPALKVDLVVANILANPLIELAPRLAGLLPSGGRIALTGILQEQAEDVAAAYRPDFPDLEFERQEEWVLLHGRKA</sequence>
<protein>
    <recommendedName>
        <fullName evidence="6">Ribosomal protein L11 methyltransferase</fullName>
        <shortName evidence="6">L11 Mtase</shortName>
        <ecNumber evidence="6">2.1.1.-</ecNumber>
    </recommendedName>
</protein>
<evidence type="ECO:0000256" key="3">
    <source>
        <dbReference type="ARBA" id="ARBA00022603"/>
    </source>
</evidence>
<accession>A0AAP6JG98</accession>
<dbReference type="Proteomes" id="UP001302316">
    <property type="component" value="Unassembled WGS sequence"/>
</dbReference>
<name>A0AAP6JG98_9GAMM</name>
<feature type="binding site" evidence="6">
    <location>
        <position position="146"/>
    </location>
    <ligand>
        <name>S-adenosyl-L-methionine</name>
        <dbReference type="ChEBI" id="CHEBI:59789"/>
    </ligand>
</feature>
<keyword evidence="2 6" id="KW-0963">Cytoplasm</keyword>
<evidence type="ECO:0000256" key="1">
    <source>
        <dbReference type="ARBA" id="ARBA00009741"/>
    </source>
</evidence>
<comment type="catalytic activity">
    <reaction evidence="6">
        <text>L-lysyl-[protein] + 3 S-adenosyl-L-methionine = N(6),N(6),N(6)-trimethyl-L-lysyl-[protein] + 3 S-adenosyl-L-homocysteine + 3 H(+)</text>
        <dbReference type="Rhea" id="RHEA:54192"/>
        <dbReference type="Rhea" id="RHEA-COMP:9752"/>
        <dbReference type="Rhea" id="RHEA-COMP:13826"/>
        <dbReference type="ChEBI" id="CHEBI:15378"/>
        <dbReference type="ChEBI" id="CHEBI:29969"/>
        <dbReference type="ChEBI" id="CHEBI:57856"/>
        <dbReference type="ChEBI" id="CHEBI:59789"/>
        <dbReference type="ChEBI" id="CHEBI:61961"/>
    </reaction>
</comment>
<gene>
    <name evidence="6 7" type="primary">prmA</name>
    <name evidence="7" type="ORF">VCB98_09520</name>
</gene>
<feature type="binding site" evidence="6">
    <location>
        <position position="189"/>
    </location>
    <ligand>
        <name>S-adenosyl-L-methionine</name>
        <dbReference type="ChEBI" id="CHEBI:59789"/>
    </ligand>
</feature>
<organism evidence="7 8">
    <name type="scientific">Natronospira elongata</name>
    <dbReference type="NCBI Taxonomy" id="3110268"/>
    <lineage>
        <taxon>Bacteria</taxon>
        <taxon>Pseudomonadati</taxon>
        <taxon>Pseudomonadota</taxon>
        <taxon>Gammaproteobacteria</taxon>
        <taxon>Natronospirales</taxon>
        <taxon>Natronospiraceae</taxon>
        <taxon>Natronospira</taxon>
    </lineage>
</organism>
<keyword evidence="4 6" id="KW-0808">Transferase</keyword>
<dbReference type="EMBL" id="JAYGII010000019">
    <property type="protein sequence ID" value="MEA5446057.1"/>
    <property type="molecule type" value="Genomic_DNA"/>
</dbReference>
<dbReference type="InterPro" id="IPR004498">
    <property type="entry name" value="Ribosomal_PrmA_MeTrfase"/>
</dbReference>
<evidence type="ECO:0000256" key="6">
    <source>
        <dbReference type="HAMAP-Rule" id="MF_00735"/>
    </source>
</evidence>
<dbReference type="GO" id="GO:0032259">
    <property type="term" value="P:methylation"/>
    <property type="evidence" value="ECO:0007669"/>
    <property type="project" value="UniProtKB-KW"/>
</dbReference>
<evidence type="ECO:0000256" key="4">
    <source>
        <dbReference type="ARBA" id="ARBA00022679"/>
    </source>
</evidence>
<evidence type="ECO:0000256" key="2">
    <source>
        <dbReference type="ARBA" id="ARBA00022490"/>
    </source>
</evidence>
<dbReference type="AlphaFoldDB" id="A0AAP6JG98"/>
<comment type="function">
    <text evidence="6">Methylates ribosomal protein L11.</text>
</comment>
<dbReference type="Gene3D" id="3.40.50.150">
    <property type="entry name" value="Vaccinia Virus protein VP39"/>
    <property type="match status" value="1"/>
</dbReference>
<keyword evidence="3 6" id="KW-0489">Methyltransferase</keyword>
<evidence type="ECO:0000313" key="8">
    <source>
        <dbReference type="Proteomes" id="UP001302316"/>
    </source>
</evidence>
<dbReference type="SUPFAM" id="SSF53335">
    <property type="entry name" value="S-adenosyl-L-methionine-dependent methyltransferases"/>
    <property type="match status" value="1"/>
</dbReference>
<comment type="similarity">
    <text evidence="1 6">Belongs to the methyltransferase superfamily. PrmA family.</text>
</comment>
<dbReference type="Pfam" id="PF06325">
    <property type="entry name" value="PrmA"/>
    <property type="match status" value="1"/>
</dbReference>
<keyword evidence="7" id="KW-0689">Ribosomal protein</keyword>
<reference evidence="7 8" key="1">
    <citation type="submission" date="2023-12" db="EMBL/GenBank/DDBJ databases">
        <title>Whole-genome sequencing of halo(alkali)philic microorganisms from hypersaline lakes.</title>
        <authorList>
            <person name="Sorokin D.Y."/>
            <person name="Merkel A.Y."/>
            <person name="Messina E."/>
            <person name="Yakimov M."/>
        </authorList>
    </citation>
    <scope>NUCLEOTIDE SEQUENCE [LARGE SCALE GENOMIC DNA]</scope>
    <source>
        <strain evidence="7 8">AB-CW1</strain>
    </source>
</reference>
<feature type="binding site" evidence="6">
    <location>
        <position position="230"/>
    </location>
    <ligand>
        <name>S-adenosyl-L-methionine</name>
        <dbReference type="ChEBI" id="CHEBI:59789"/>
    </ligand>
</feature>
<keyword evidence="7" id="KW-0687">Ribonucleoprotein</keyword>
<comment type="caution">
    <text evidence="7">The sequence shown here is derived from an EMBL/GenBank/DDBJ whole genome shotgun (WGS) entry which is preliminary data.</text>
</comment>
<proteinExistence type="inferred from homology"/>
<dbReference type="EC" id="2.1.1.-" evidence="6"/>
<dbReference type="PANTHER" id="PTHR43648:SF1">
    <property type="entry name" value="ELECTRON TRANSFER FLAVOPROTEIN BETA SUBUNIT LYSINE METHYLTRANSFERASE"/>
    <property type="match status" value="1"/>
</dbReference>
<keyword evidence="8" id="KW-1185">Reference proteome</keyword>
<feature type="binding site" evidence="6">
    <location>
        <position position="167"/>
    </location>
    <ligand>
        <name>S-adenosyl-L-methionine</name>
        <dbReference type="ChEBI" id="CHEBI:59789"/>
    </ligand>
</feature>
<evidence type="ECO:0000313" key="7">
    <source>
        <dbReference type="EMBL" id="MEA5446057.1"/>
    </source>
</evidence>
<dbReference type="GO" id="GO:0016279">
    <property type="term" value="F:protein-lysine N-methyltransferase activity"/>
    <property type="evidence" value="ECO:0007669"/>
    <property type="project" value="TreeGrafter"/>
</dbReference>
<evidence type="ECO:0000256" key="5">
    <source>
        <dbReference type="ARBA" id="ARBA00022691"/>
    </source>
</evidence>
<dbReference type="HAMAP" id="MF_00735">
    <property type="entry name" value="Methyltr_PrmA"/>
    <property type="match status" value="1"/>
</dbReference>
<keyword evidence="5 6" id="KW-0949">S-adenosyl-L-methionine</keyword>
<dbReference type="GO" id="GO:0005737">
    <property type="term" value="C:cytoplasm"/>
    <property type="evidence" value="ECO:0007669"/>
    <property type="project" value="UniProtKB-SubCell"/>
</dbReference>
<dbReference type="InterPro" id="IPR029063">
    <property type="entry name" value="SAM-dependent_MTases_sf"/>
</dbReference>
<dbReference type="InterPro" id="IPR050078">
    <property type="entry name" value="Ribosomal_L11_MeTrfase_PrmA"/>
</dbReference>
<dbReference type="CDD" id="cd02440">
    <property type="entry name" value="AdoMet_MTases"/>
    <property type="match status" value="1"/>
</dbReference>
<dbReference type="NCBIfam" id="TIGR00406">
    <property type="entry name" value="prmA"/>
    <property type="match status" value="1"/>
</dbReference>